<proteinExistence type="predicted"/>
<name>A0A8H3CTB5_9AGAM</name>
<dbReference type="AlphaFoldDB" id="A0A8H3CTB5"/>
<gene>
    <name evidence="2" type="ORF">RDB_LOCUS143713</name>
</gene>
<comment type="caution">
    <text evidence="2">The sequence shown here is derived from an EMBL/GenBank/DDBJ whole genome shotgun (WGS) entry which is preliminary data.</text>
</comment>
<protein>
    <submittedName>
        <fullName evidence="2">Uncharacterized protein</fullName>
    </submittedName>
</protein>
<dbReference type="Proteomes" id="UP000663888">
    <property type="component" value="Unassembled WGS sequence"/>
</dbReference>
<organism evidence="2 3">
    <name type="scientific">Rhizoctonia solani</name>
    <dbReference type="NCBI Taxonomy" id="456999"/>
    <lineage>
        <taxon>Eukaryota</taxon>
        <taxon>Fungi</taxon>
        <taxon>Dikarya</taxon>
        <taxon>Basidiomycota</taxon>
        <taxon>Agaricomycotina</taxon>
        <taxon>Agaricomycetes</taxon>
        <taxon>Cantharellales</taxon>
        <taxon>Ceratobasidiaceae</taxon>
        <taxon>Rhizoctonia</taxon>
    </lineage>
</organism>
<sequence>MKDPITSHASDKLEIHVHGPVETLNIVYTPSEECFPHPQSSDAGPVLLQGGWHTLGVIIAAISLTLAVWFLRKHLSGQQSGARDRPTHRAGRSDAVSGLALGNVLPEDTSPPHDGQPAQPHLRHGRSAAVVTADITCHHTPPPRRATVPLPRITEEPEELEEGLVIESLGTATSGGNTFQSFAAAGYHILRTWSWPPIKQVESTVACLRVPPPDPNSLRRSLHKGARDLGERPLNLGQYMFLFVGIDTPGREDAENDTEYLRQMLASPAYGSSLPRYEHLYGPNATRDKIRRTMCTLRGEAQAMSSPPRMLMLFTGTGTGTRTGTGEGNNTMCLCNNETLSERDLSDWLSECPDQTNNLAVGILFDICRIAVPPPVAISQYVEMAWSCSVGQFAYAISLSKREDKLFPRSIFLLAILLAAHHTNVHNQDSHFFEAAFTFHINQLSDLILFMYHQGHRDRCPDCPFGQQCDPPVAQNPDLHSAGDAVTNLGMLIARHFPHHAREVFVEIDRRMLKGGFPRRLCPLSDPCAERFSRPSARRDKGYLDPHMTSDTKLRFGSVASGSFP</sequence>
<evidence type="ECO:0000313" key="2">
    <source>
        <dbReference type="EMBL" id="CAE6493357.1"/>
    </source>
</evidence>
<reference evidence="2" key="1">
    <citation type="submission" date="2021-01" db="EMBL/GenBank/DDBJ databases">
        <authorList>
            <person name="Kaushik A."/>
        </authorList>
    </citation>
    <scope>NUCLEOTIDE SEQUENCE</scope>
    <source>
        <strain evidence="2">AG4-R118</strain>
    </source>
</reference>
<dbReference type="EMBL" id="CAJMWX010001514">
    <property type="protein sequence ID" value="CAE6493357.1"/>
    <property type="molecule type" value="Genomic_DNA"/>
</dbReference>
<evidence type="ECO:0000313" key="3">
    <source>
        <dbReference type="Proteomes" id="UP000663888"/>
    </source>
</evidence>
<feature type="region of interest" description="Disordered" evidence="1">
    <location>
        <begin position="102"/>
        <end position="126"/>
    </location>
</feature>
<evidence type="ECO:0000256" key="1">
    <source>
        <dbReference type="SAM" id="MobiDB-lite"/>
    </source>
</evidence>
<accession>A0A8H3CTB5</accession>